<organism evidence="2 3">
    <name type="scientific">Gryllus longicercus</name>
    <dbReference type="NCBI Taxonomy" id="2509291"/>
    <lineage>
        <taxon>Eukaryota</taxon>
        <taxon>Metazoa</taxon>
        <taxon>Ecdysozoa</taxon>
        <taxon>Arthropoda</taxon>
        <taxon>Hexapoda</taxon>
        <taxon>Insecta</taxon>
        <taxon>Pterygota</taxon>
        <taxon>Neoptera</taxon>
        <taxon>Polyneoptera</taxon>
        <taxon>Orthoptera</taxon>
        <taxon>Ensifera</taxon>
        <taxon>Gryllidea</taxon>
        <taxon>Grylloidea</taxon>
        <taxon>Gryllidae</taxon>
        <taxon>Gryllinae</taxon>
        <taxon>Gryllus</taxon>
    </lineage>
</organism>
<evidence type="ECO:0000313" key="2">
    <source>
        <dbReference type="EMBL" id="KAK7790398.1"/>
    </source>
</evidence>
<sequence length="233" mass="24321">MQPTRFAGNPHHRTAETVQLCLLEISACVMAQYSCKTQHANGCLGAGLPAASRQCLVLISPTVSRALHLTAVACSRITQLVIPAATAPLRCPRAAAASAPFPECSCRGWGPPPSPVLASRSFSTRPTVPPLPPRRLRPTLGLPGTSGIFSLTRPRRPHRCQSFSVVLELSGNPDASPSAQPPSQSSSRLLAEQTCSAPLYGVPLRSSKLPALRTSGAALLASSLGPTPSTVLP</sequence>
<comment type="caution">
    <text evidence="2">The sequence shown here is derived from an EMBL/GenBank/DDBJ whole genome shotgun (WGS) entry which is preliminary data.</text>
</comment>
<evidence type="ECO:0000313" key="3">
    <source>
        <dbReference type="Proteomes" id="UP001378592"/>
    </source>
</evidence>
<accession>A0AAN9V6A4</accession>
<feature type="compositionally biased region" description="Low complexity" evidence="1">
    <location>
        <begin position="175"/>
        <end position="187"/>
    </location>
</feature>
<dbReference type="Proteomes" id="UP001378592">
    <property type="component" value="Unassembled WGS sequence"/>
</dbReference>
<gene>
    <name evidence="2" type="ORF">R5R35_012394</name>
</gene>
<protein>
    <submittedName>
        <fullName evidence="2">Uncharacterized protein</fullName>
    </submittedName>
</protein>
<feature type="region of interest" description="Disordered" evidence="1">
    <location>
        <begin position="171"/>
        <end position="190"/>
    </location>
</feature>
<name>A0AAN9V6A4_9ORTH</name>
<dbReference type="EMBL" id="JAZDUA010000630">
    <property type="protein sequence ID" value="KAK7790398.1"/>
    <property type="molecule type" value="Genomic_DNA"/>
</dbReference>
<evidence type="ECO:0000256" key="1">
    <source>
        <dbReference type="SAM" id="MobiDB-lite"/>
    </source>
</evidence>
<keyword evidence="3" id="KW-1185">Reference proteome</keyword>
<dbReference type="AlphaFoldDB" id="A0AAN9V6A4"/>
<reference evidence="2 3" key="1">
    <citation type="submission" date="2024-03" db="EMBL/GenBank/DDBJ databases">
        <title>The genome assembly and annotation of the cricket Gryllus longicercus Weissman &amp; Gray.</title>
        <authorList>
            <person name="Szrajer S."/>
            <person name="Gray D."/>
            <person name="Ylla G."/>
        </authorList>
    </citation>
    <scope>NUCLEOTIDE SEQUENCE [LARGE SCALE GENOMIC DNA]</scope>
    <source>
        <strain evidence="2">DAG 2021-001</strain>
        <tissue evidence="2">Whole body minus gut</tissue>
    </source>
</reference>
<feature type="region of interest" description="Disordered" evidence="1">
    <location>
        <begin position="117"/>
        <end position="148"/>
    </location>
</feature>
<proteinExistence type="predicted"/>